<protein>
    <submittedName>
        <fullName evidence="2">Uncharacterized protein</fullName>
    </submittedName>
</protein>
<feature type="compositionally biased region" description="Basic and acidic residues" evidence="1">
    <location>
        <begin position="191"/>
        <end position="200"/>
    </location>
</feature>
<feature type="compositionally biased region" description="Low complexity" evidence="1">
    <location>
        <begin position="237"/>
        <end position="249"/>
    </location>
</feature>
<evidence type="ECO:0000313" key="2">
    <source>
        <dbReference type="EMBL" id="USW47564.1"/>
    </source>
</evidence>
<evidence type="ECO:0000256" key="1">
    <source>
        <dbReference type="SAM" id="MobiDB-lite"/>
    </source>
</evidence>
<organism evidence="2 3">
    <name type="scientific">Septoria linicola</name>
    <dbReference type="NCBI Taxonomy" id="215465"/>
    <lineage>
        <taxon>Eukaryota</taxon>
        <taxon>Fungi</taxon>
        <taxon>Dikarya</taxon>
        <taxon>Ascomycota</taxon>
        <taxon>Pezizomycotina</taxon>
        <taxon>Dothideomycetes</taxon>
        <taxon>Dothideomycetidae</taxon>
        <taxon>Mycosphaerellales</taxon>
        <taxon>Mycosphaerellaceae</taxon>
        <taxon>Septoria</taxon>
    </lineage>
</organism>
<feature type="compositionally biased region" description="Polar residues" evidence="1">
    <location>
        <begin position="496"/>
        <end position="511"/>
    </location>
</feature>
<evidence type="ECO:0000313" key="3">
    <source>
        <dbReference type="Proteomes" id="UP001056384"/>
    </source>
</evidence>
<feature type="compositionally biased region" description="Polar residues" evidence="1">
    <location>
        <begin position="343"/>
        <end position="355"/>
    </location>
</feature>
<feature type="compositionally biased region" description="Basic and acidic residues" evidence="1">
    <location>
        <begin position="211"/>
        <end position="232"/>
    </location>
</feature>
<keyword evidence="3" id="KW-1185">Reference proteome</keyword>
<feature type="region of interest" description="Disordered" evidence="1">
    <location>
        <begin position="26"/>
        <end position="120"/>
    </location>
</feature>
<accession>A0A9Q9EF39</accession>
<feature type="compositionally biased region" description="Low complexity" evidence="1">
    <location>
        <begin position="535"/>
        <end position="545"/>
    </location>
</feature>
<proteinExistence type="predicted"/>
<feature type="compositionally biased region" description="Polar residues" evidence="1">
    <location>
        <begin position="388"/>
        <end position="401"/>
    </location>
</feature>
<name>A0A9Q9EF39_9PEZI</name>
<feature type="compositionally biased region" description="Low complexity" evidence="1">
    <location>
        <begin position="99"/>
        <end position="114"/>
    </location>
</feature>
<dbReference type="OrthoDB" id="10249311at2759"/>
<feature type="compositionally biased region" description="Basic and acidic residues" evidence="1">
    <location>
        <begin position="37"/>
        <end position="55"/>
    </location>
</feature>
<dbReference type="EMBL" id="CP099418">
    <property type="protein sequence ID" value="USW47564.1"/>
    <property type="molecule type" value="Genomic_DNA"/>
</dbReference>
<feature type="region of interest" description="Disordered" evidence="1">
    <location>
        <begin position="136"/>
        <end position="435"/>
    </location>
</feature>
<sequence>MAATTMNAGGGAWSYAVPLEEKDGNARAYRSHGAQQRPEHDWEENAGKTLEKRSSAWDLLQSDSETTKQRRTSVRASNSTAVRKRSRNTLRDKKEPQSATGAAAPKAKGAACPTEDNSAWIHRDKLAQIEIQEMEEAGIYVRPSRRSQSLGPGRESGRTSRSVSRSGSRRPVNDQPNGIGYDEDYAAAYPAHEDHERAYTERVACAPLASPHEDVPSQRSPQRAEPHFDPSRDSNFQSTNDSSQDRSSSGNYTMLTQQPQQPQQQQQHTGRPSTSRIPISRISPVPVPHDVVERDSPLPRSRAGSQSLSGSWDEMQYARKARSASVSSQVLLESDYEGKRTTPGGSNKHSSSEGSPQKARVPKQTPTGRKASVGGGPRPGSSAGKRATSASATKRPGSSSGHKSRPSAGHFMPEGEAPWIATMYKPDPRLPPDQQMLPTHAKRMMQEQWEKEGKTGTIYDRDFNLLNDEELRPKAPALSLHGFDSHVSPHLPSPSKGLSPNDASPNGSHTGNGWPLSPKSDSGSVRPGTSGGYKITPTIPSTPTIQRSAAASPVPTQPTNPSHNVPPRMPELDEKAEAKRKKGGCCIVM</sequence>
<gene>
    <name evidence="2" type="ORF">Slin15195_G008830</name>
</gene>
<feature type="compositionally biased region" description="Low complexity" evidence="1">
    <location>
        <begin position="257"/>
        <end position="284"/>
    </location>
</feature>
<feature type="compositionally biased region" description="Low complexity" evidence="1">
    <location>
        <begin position="159"/>
        <end position="170"/>
    </location>
</feature>
<feature type="region of interest" description="Disordered" evidence="1">
    <location>
        <begin position="480"/>
        <end position="589"/>
    </location>
</feature>
<reference evidence="2" key="1">
    <citation type="submission" date="2022-06" db="EMBL/GenBank/DDBJ databases">
        <title>Complete genome sequences of two strains of the flax pathogen Septoria linicola.</title>
        <authorList>
            <person name="Lapalu N."/>
            <person name="Simon A."/>
            <person name="Demenou B."/>
            <person name="Paumier D."/>
            <person name="Guillot M.-P."/>
            <person name="Gout L."/>
            <person name="Valade R."/>
        </authorList>
    </citation>
    <scope>NUCLEOTIDE SEQUENCE</scope>
    <source>
        <strain evidence="2">SE15195</strain>
    </source>
</reference>
<dbReference type="Proteomes" id="UP001056384">
    <property type="component" value="Chromosome 1"/>
</dbReference>
<dbReference type="AlphaFoldDB" id="A0A9Q9EF39"/>